<comment type="caution">
    <text evidence="3">The sequence shown here is derived from an EMBL/GenBank/DDBJ whole genome shotgun (WGS) entry which is preliminary data.</text>
</comment>
<dbReference type="InterPro" id="IPR036953">
    <property type="entry name" value="GreA/GreB_C_sf"/>
</dbReference>
<evidence type="ECO:0000313" key="3">
    <source>
        <dbReference type="EMBL" id="TDQ77377.1"/>
    </source>
</evidence>
<evidence type="ECO:0000256" key="1">
    <source>
        <dbReference type="SAM" id="Coils"/>
    </source>
</evidence>
<protein>
    <submittedName>
        <fullName evidence="3">GreA/GreB family transcription elongation factor</fullName>
    </submittedName>
</protein>
<evidence type="ECO:0000313" key="4">
    <source>
        <dbReference type="Proteomes" id="UP000295292"/>
    </source>
</evidence>
<gene>
    <name evidence="3" type="ORF">CLV99_2783</name>
</gene>
<reference evidence="3 4" key="1">
    <citation type="submission" date="2019-03" db="EMBL/GenBank/DDBJ databases">
        <title>Genomic Encyclopedia of Archaeal and Bacterial Type Strains, Phase II (KMG-II): from individual species to whole genera.</title>
        <authorList>
            <person name="Goeker M."/>
        </authorList>
    </citation>
    <scope>NUCLEOTIDE SEQUENCE [LARGE SCALE GENOMIC DNA]</scope>
    <source>
        <strain evidence="3 4">DSM 28353</strain>
    </source>
</reference>
<dbReference type="RefSeq" id="WP_133585005.1">
    <property type="nucleotide sequence ID" value="NZ_SNYV01000014.1"/>
</dbReference>
<sequence>MTREELLNACFEYVNNRVKEVTLAIDSANNSLVEDTKSSAGDKYETGREMIQQDLNRFQQQLVLAEEDLKTLEWIRQAMPTSIVSVGSLVATDKSSWYFVAISVGKLADYSNVYVISPKSPIGKMLLGKTIGEKVEFNNQSFSIQHIL</sequence>
<name>A0A4R6WGR0_9SPHI</name>
<dbReference type="Proteomes" id="UP000295292">
    <property type="component" value="Unassembled WGS sequence"/>
</dbReference>
<dbReference type="Gene3D" id="3.10.50.30">
    <property type="entry name" value="Transcription elongation factor, GreA/GreB, C-terminal domain"/>
    <property type="match status" value="1"/>
</dbReference>
<dbReference type="SUPFAM" id="SSF54534">
    <property type="entry name" value="FKBP-like"/>
    <property type="match status" value="1"/>
</dbReference>
<dbReference type="OrthoDB" id="667380at2"/>
<dbReference type="EMBL" id="SNYV01000014">
    <property type="protein sequence ID" value="TDQ77377.1"/>
    <property type="molecule type" value="Genomic_DNA"/>
</dbReference>
<accession>A0A4R6WGR0</accession>
<evidence type="ECO:0000259" key="2">
    <source>
        <dbReference type="Pfam" id="PF01272"/>
    </source>
</evidence>
<keyword evidence="3" id="KW-0251">Elongation factor</keyword>
<dbReference type="AlphaFoldDB" id="A0A4R6WGR0"/>
<feature type="domain" description="Transcription elongation factor GreA/GreB C-terminal" evidence="2">
    <location>
        <begin position="108"/>
        <end position="139"/>
    </location>
</feature>
<dbReference type="GO" id="GO:0003677">
    <property type="term" value="F:DNA binding"/>
    <property type="evidence" value="ECO:0007669"/>
    <property type="project" value="InterPro"/>
</dbReference>
<dbReference type="GO" id="GO:0003746">
    <property type="term" value="F:translation elongation factor activity"/>
    <property type="evidence" value="ECO:0007669"/>
    <property type="project" value="UniProtKB-KW"/>
</dbReference>
<dbReference type="GO" id="GO:0032784">
    <property type="term" value="P:regulation of DNA-templated transcription elongation"/>
    <property type="evidence" value="ECO:0007669"/>
    <property type="project" value="InterPro"/>
</dbReference>
<organism evidence="3 4">
    <name type="scientific">Sphingobacterium yanglingense</name>
    <dbReference type="NCBI Taxonomy" id="1437280"/>
    <lineage>
        <taxon>Bacteria</taxon>
        <taxon>Pseudomonadati</taxon>
        <taxon>Bacteroidota</taxon>
        <taxon>Sphingobacteriia</taxon>
        <taxon>Sphingobacteriales</taxon>
        <taxon>Sphingobacteriaceae</taxon>
        <taxon>Sphingobacterium</taxon>
    </lineage>
</organism>
<keyword evidence="1" id="KW-0175">Coiled coil</keyword>
<feature type="coiled-coil region" evidence="1">
    <location>
        <begin position="48"/>
        <end position="75"/>
    </location>
</feature>
<keyword evidence="4" id="KW-1185">Reference proteome</keyword>
<dbReference type="Pfam" id="PF01272">
    <property type="entry name" value="GreA_GreB"/>
    <property type="match status" value="1"/>
</dbReference>
<dbReference type="InterPro" id="IPR001437">
    <property type="entry name" value="Tscrpt_elong_fac_GreA/B_C"/>
</dbReference>
<proteinExistence type="predicted"/>
<keyword evidence="3" id="KW-0648">Protein biosynthesis</keyword>